<organism evidence="2 3">
    <name type="scientific">Senna tora</name>
    <dbReference type="NCBI Taxonomy" id="362788"/>
    <lineage>
        <taxon>Eukaryota</taxon>
        <taxon>Viridiplantae</taxon>
        <taxon>Streptophyta</taxon>
        <taxon>Embryophyta</taxon>
        <taxon>Tracheophyta</taxon>
        <taxon>Spermatophyta</taxon>
        <taxon>Magnoliopsida</taxon>
        <taxon>eudicotyledons</taxon>
        <taxon>Gunneridae</taxon>
        <taxon>Pentapetalae</taxon>
        <taxon>rosids</taxon>
        <taxon>fabids</taxon>
        <taxon>Fabales</taxon>
        <taxon>Fabaceae</taxon>
        <taxon>Caesalpinioideae</taxon>
        <taxon>Cassia clade</taxon>
        <taxon>Senna</taxon>
    </lineage>
</organism>
<dbReference type="Proteomes" id="UP000634136">
    <property type="component" value="Unassembled WGS sequence"/>
</dbReference>
<evidence type="ECO:0000256" key="1">
    <source>
        <dbReference type="SAM" id="MobiDB-lite"/>
    </source>
</evidence>
<protein>
    <submittedName>
        <fullName evidence="2">Uncharacterized protein</fullName>
    </submittedName>
</protein>
<evidence type="ECO:0000313" key="2">
    <source>
        <dbReference type="EMBL" id="KAF7807324.1"/>
    </source>
</evidence>
<dbReference type="AlphaFoldDB" id="A0A834SNQ2"/>
<feature type="region of interest" description="Disordered" evidence="1">
    <location>
        <begin position="1"/>
        <end position="34"/>
    </location>
</feature>
<reference evidence="2" key="1">
    <citation type="submission" date="2020-09" db="EMBL/GenBank/DDBJ databases">
        <title>Genome-Enabled Discovery of Anthraquinone Biosynthesis in Senna tora.</title>
        <authorList>
            <person name="Kang S.-H."/>
            <person name="Pandey R.P."/>
            <person name="Lee C.-M."/>
            <person name="Sim J.-S."/>
            <person name="Jeong J.-T."/>
            <person name="Choi B.-S."/>
            <person name="Jung M."/>
            <person name="Ginzburg D."/>
            <person name="Zhao K."/>
            <person name="Won S.Y."/>
            <person name="Oh T.-J."/>
            <person name="Yu Y."/>
            <person name="Kim N.-H."/>
            <person name="Lee O.R."/>
            <person name="Lee T.-H."/>
            <person name="Bashyal P."/>
            <person name="Kim T.-S."/>
            <person name="Lee W.-H."/>
            <person name="Kawkins C."/>
            <person name="Kim C.-K."/>
            <person name="Kim J.S."/>
            <person name="Ahn B.O."/>
            <person name="Rhee S.Y."/>
            <person name="Sohng J.K."/>
        </authorList>
    </citation>
    <scope>NUCLEOTIDE SEQUENCE</scope>
    <source>
        <tissue evidence="2">Leaf</tissue>
    </source>
</reference>
<name>A0A834SNQ2_9FABA</name>
<sequence>MPKRITVPTTKSIRSQRKLANESTQGGISTPTHPRVLDNLNTFIMGSPHLLKTEDLPVSLVVPVRGQSRVQIHQNWNMIRNSRRYASGRKAETHNPTINGGLGVPAYLDTGTKGNRCSRLEPPGLVIWPYDLYGIPDVQPHAYMGGVIIGHDAWGIAANNKDVQSTFCVLQMPSLLLFAKSCAP</sequence>
<keyword evidence="3" id="KW-1185">Reference proteome</keyword>
<dbReference type="EMBL" id="JAAIUW010000012">
    <property type="protein sequence ID" value="KAF7807324.1"/>
    <property type="molecule type" value="Genomic_DNA"/>
</dbReference>
<accession>A0A834SNQ2</accession>
<gene>
    <name evidence="2" type="ORF">G2W53_039485</name>
</gene>
<evidence type="ECO:0000313" key="3">
    <source>
        <dbReference type="Proteomes" id="UP000634136"/>
    </source>
</evidence>
<proteinExistence type="predicted"/>
<feature type="compositionally biased region" description="Polar residues" evidence="1">
    <location>
        <begin position="21"/>
        <end position="32"/>
    </location>
</feature>
<comment type="caution">
    <text evidence="2">The sequence shown here is derived from an EMBL/GenBank/DDBJ whole genome shotgun (WGS) entry which is preliminary data.</text>
</comment>